<keyword evidence="2" id="KW-0812">Transmembrane</keyword>
<feature type="compositionally biased region" description="Basic and acidic residues" evidence="1">
    <location>
        <begin position="114"/>
        <end position="132"/>
    </location>
</feature>
<feature type="region of interest" description="Disordered" evidence="1">
    <location>
        <begin position="1"/>
        <end position="148"/>
    </location>
</feature>
<dbReference type="InterPro" id="IPR016137">
    <property type="entry name" value="RGS"/>
</dbReference>
<dbReference type="GeneID" id="8851203"/>
<dbReference type="InterPro" id="IPR036305">
    <property type="entry name" value="RGS_sf"/>
</dbReference>
<gene>
    <name evidence="4" type="ORF">NAEGRDRAFT_57811</name>
</gene>
<dbReference type="Gene3D" id="1.10.167.10">
    <property type="entry name" value="Regulator of G-protein Signalling 4, domain 2"/>
    <property type="match status" value="1"/>
</dbReference>
<dbReference type="OrthoDB" id="196547at2759"/>
<feature type="compositionally biased region" description="Polar residues" evidence="1">
    <location>
        <begin position="7"/>
        <end position="18"/>
    </location>
</feature>
<dbReference type="Pfam" id="PF00615">
    <property type="entry name" value="RGS"/>
    <property type="match status" value="1"/>
</dbReference>
<feature type="compositionally biased region" description="Low complexity" evidence="1">
    <location>
        <begin position="177"/>
        <end position="201"/>
    </location>
</feature>
<feature type="compositionally biased region" description="Acidic residues" evidence="1">
    <location>
        <begin position="92"/>
        <end position="108"/>
    </location>
</feature>
<dbReference type="Proteomes" id="UP000006671">
    <property type="component" value="Unassembled WGS sequence"/>
</dbReference>
<evidence type="ECO:0000259" key="3">
    <source>
        <dbReference type="PROSITE" id="PS50132"/>
    </source>
</evidence>
<sequence length="945" mass="109190">MRRIPRTPSSSSNNNQHNLPVIVIDDSTDEDTSILLPETPPRRVVEQQQRQRENLPIAVSDDETTLNPFSPGGSPLYAPSSPQLPLNSLDWSDSEDSSEYESSSDEDETPNHNNIDDFLDRLTREEERERVTTHQTHPPVVQYPSVVNSNNNYNNYNYLQSRLINNTNSNNNINLTLPFVNNNNNSSNNSSNSSSSNNNSNRNLLHQHRLQSTSAIAARIPIQASRRFITPTTSSTNRNTPFASASNHANHHHHQHLFTNRNNIIGIQRNNDHHDTPFERMVEEHILAQVIARTQRHQIIFLQYWNQYLEAKTKMNPFEFFEKYSQNGIPDWMFNITYYENIMCYSVTFGIVIIYIFSIVLYFTHMTKFMLDRIITKKKMTLKDSLDRIKEKGAKTVMSNQPQPTTTVQSTNDITLVPKSVEIELVENDPAISVTLNTIENSTIGDKRYPTLTVENSIEIDKNLVAPESTGQLTTMTNDTSLTTSQQQGGGSTNIHISFSDDTEDDLTSSAITDADEIFLTDVDTFGTEDKENGLATEGYENFTENTKALKVMQFIEEKKVIQIVFSVGLFLIWFIIAALLLLFWKQAGQFVSLFPVFETIQGVCTSEKRSTIGTFCLLFGLLFPIVFVFVYSLDIYQSISEYRIQKDTIKRNSRQENMPNFFIYYFIDTDLFLYRLECSLLFLFGALSVCLYVIFWDPSGDDKIKGLISHLISLFGIEFFMIVIMPGISIFATIYRTWKEKKLLNKQDENLDQMTVLNLKRFAPGIECIDFILTHPIERQLFYKYLTSEFSQENLLFMEDIMRFQRIPPQKLRYKIMKLREIITLYLIQNSSVFEVNISKKLIDSEIQSYILIEHILHHHSIKMINLPKFIKETPKINSFPEPLQQNDTDRELLLNAFKEINHPDFMKGIITEAYSNLLDSYLRFISSRVWLIHLEKVKQFGIL</sequence>
<evidence type="ECO:0000256" key="1">
    <source>
        <dbReference type="SAM" id="MobiDB-lite"/>
    </source>
</evidence>
<feature type="region of interest" description="Disordered" evidence="1">
    <location>
        <begin position="227"/>
        <end position="253"/>
    </location>
</feature>
<protein>
    <submittedName>
        <fullName evidence="4">Predicted protein</fullName>
    </submittedName>
</protein>
<keyword evidence="2" id="KW-0472">Membrane</keyword>
<organism evidence="5">
    <name type="scientific">Naegleria gruberi</name>
    <name type="common">Amoeba</name>
    <dbReference type="NCBI Taxonomy" id="5762"/>
    <lineage>
        <taxon>Eukaryota</taxon>
        <taxon>Discoba</taxon>
        <taxon>Heterolobosea</taxon>
        <taxon>Tetramitia</taxon>
        <taxon>Eutetramitia</taxon>
        <taxon>Vahlkampfiidae</taxon>
        <taxon>Naegleria</taxon>
    </lineage>
</organism>
<dbReference type="SUPFAM" id="SSF48097">
    <property type="entry name" value="Regulator of G-protein signaling, RGS"/>
    <property type="match status" value="1"/>
</dbReference>
<dbReference type="RefSeq" id="XP_002678090.1">
    <property type="nucleotide sequence ID" value="XM_002678044.1"/>
</dbReference>
<feature type="compositionally biased region" description="Low complexity" evidence="1">
    <location>
        <begin position="133"/>
        <end position="148"/>
    </location>
</feature>
<feature type="region of interest" description="Disordered" evidence="1">
    <location>
        <begin position="177"/>
        <end position="202"/>
    </location>
</feature>
<feature type="transmembrane region" description="Helical" evidence="2">
    <location>
        <begin position="561"/>
        <end position="585"/>
    </location>
</feature>
<feature type="transmembrane region" description="Helical" evidence="2">
    <location>
        <begin position="673"/>
        <end position="696"/>
    </location>
</feature>
<dbReference type="AlphaFoldDB" id="D2VCQ1"/>
<feature type="compositionally biased region" description="Basic and acidic residues" evidence="1">
    <location>
        <begin position="40"/>
        <end position="53"/>
    </location>
</feature>
<evidence type="ECO:0000313" key="4">
    <source>
        <dbReference type="EMBL" id="EFC45346.1"/>
    </source>
</evidence>
<feature type="transmembrane region" description="Helical" evidence="2">
    <location>
        <begin position="345"/>
        <end position="364"/>
    </location>
</feature>
<feature type="domain" description="RGS" evidence="3">
    <location>
        <begin position="769"/>
        <end position="846"/>
    </location>
</feature>
<evidence type="ECO:0000313" key="5">
    <source>
        <dbReference type="Proteomes" id="UP000006671"/>
    </source>
</evidence>
<accession>D2VCQ1</accession>
<keyword evidence="5" id="KW-1185">Reference proteome</keyword>
<dbReference type="PROSITE" id="PS50132">
    <property type="entry name" value="RGS"/>
    <property type="match status" value="1"/>
</dbReference>
<feature type="transmembrane region" description="Helical" evidence="2">
    <location>
        <begin position="708"/>
        <end position="736"/>
    </location>
</feature>
<proteinExistence type="predicted"/>
<dbReference type="EMBL" id="GG738863">
    <property type="protein sequence ID" value="EFC45346.1"/>
    <property type="molecule type" value="Genomic_DNA"/>
</dbReference>
<dbReference type="InterPro" id="IPR044926">
    <property type="entry name" value="RGS_subdomain_2"/>
</dbReference>
<dbReference type="VEuPathDB" id="AmoebaDB:NAEGRDRAFT_57811"/>
<feature type="compositionally biased region" description="Low complexity" evidence="1">
    <location>
        <begin position="230"/>
        <end position="248"/>
    </location>
</feature>
<dbReference type="KEGG" id="ngr:NAEGRDRAFT_57811"/>
<keyword evidence="2" id="KW-1133">Transmembrane helix</keyword>
<evidence type="ECO:0000256" key="2">
    <source>
        <dbReference type="SAM" id="Phobius"/>
    </source>
</evidence>
<name>D2VCQ1_NAEGR</name>
<dbReference type="PANTHER" id="PTHR10845:SF192">
    <property type="entry name" value="DOUBLE HIT, ISOFORM B"/>
    <property type="match status" value="1"/>
</dbReference>
<dbReference type="InParanoid" id="D2VCQ1"/>
<reference evidence="4 5" key="1">
    <citation type="journal article" date="2010" name="Cell">
        <title>The genome of Naegleria gruberi illuminates early eukaryotic versatility.</title>
        <authorList>
            <person name="Fritz-Laylin L.K."/>
            <person name="Prochnik S.E."/>
            <person name="Ginger M.L."/>
            <person name="Dacks J.B."/>
            <person name="Carpenter M.L."/>
            <person name="Field M.C."/>
            <person name="Kuo A."/>
            <person name="Paredez A."/>
            <person name="Chapman J."/>
            <person name="Pham J."/>
            <person name="Shu S."/>
            <person name="Neupane R."/>
            <person name="Cipriano M."/>
            <person name="Mancuso J."/>
            <person name="Tu H."/>
            <person name="Salamov A."/>
            <person name="Lindquist E."/>
            <person name="Shapiro H."/>
            <person name="Lucas S."/>
            <person name="Grigoriev I.V."/>
            <person name="Cande W.Z."/>
            <person name="Fulton C."/>
            <person name="Rokhsar D.S."/>
            <person name="Dawson S.C."/>
        </authorList>
    </citation>
    <scope>NUCLEOTIDE SEQUENCE [LARGE SCALE GENOMIC DNA]</scope>
    <source>
        <strain evidence="4 5">NEG-M</strain>
    </source>
</reference>
<dbReference type="PANTHER" id="PTHR10845">
    <property type="entry name" value="REGULATOR OF G PROTEIN SIGNALING"/>
    <property type="match status" value="1"/>
</dbReference>
<feature type="transmembrane region" description="Helical" evidence="2">
    <location>
        <begin position="613"/>
        <end position="634"/>
    </location>
</feature>